<dbReference type="InterPro" id="IPR002656">
    <property type="entry name" value="Acyl_transf_3_dom"/>
</dbReference>
<evidence type="ECO:0000313" key="3">
    <source>
        <dbReference type="EMBL" id="KAL1607990.1"/>
    </source>
</evidence>
<keyword evidence="1" id="KW-0472">Membrane</keyword>
<dbReference type="PANTHER" id="PTHR36927">
    <property type="entry name" value="BLR4337 PROTEIN"/>
    <property type="match status" value="1"/>
</dbReference>
<sequence length="409" mass="45845">MARTHSLDNLRTFLTVLVIFHHASIPYGGLGSWPYKPYSWSPSAPSGLSSFFLAVFNVTNQTFFMALFFLISGYFSAISASKRPRGIFLKEKAKRLGVPCMMYSILGPGVVEAIIACVRDGGPINTVERVVKRVGRVRGARGPVWYCGVLFVFDAVFALTFYPTAAQKDSEEKERDRQVKEGRPQKSHLSDRVIFAGLAFSVLASFLLRLRWPIGTTFTPLGVEMGFLPQYVVYYATGIYAQRTLKTELQRLVPRKSIRIPRTLIALEIMRAVLYITLNAGFYFAILKPWTHETLDRARGGWNPIALWYGIFNEALGFVLCVPLLRLFSEKEWAKRKWAVGRVDLARWNYAAFLVHAPVVVGLQCMMDRWAIPGMTKSAIVGSLGCVGSWAVGFGLGRGLERMGVRGYI</sequence>
<feature type="transmembrane region" description="Helical" evidence="1">
    <location>
        <begin position="50"/>
        <end position="75"/>
    </location>
</feature>
<dbReference type="Proteomes" id="UP001521785">
    <property type="component" value="Unassembled WGS sequence"/>
</dbReference>
<keyword evidence="4" id="KW-1185">Reference proteome</keyword>
<evidence type="ECO:0000313" key="4">
    <source>
        <dbReference type="Proteomes" id="UP001521785"/>
    </source>
</evidence>
<feature type="transmembrane region" description="Helical" evidence="1">
    <location>
        <begin position="348"/>
        <end position="372"/>
    </location>
</feature>
<feature type="transmembrane region" description="Helical" evidence="1">
    <location>
        <begin position="12"/>
        <end position="30"/>
    </location>
</feature>
<feature type="transmembrane region" description="Helical" evidence="1">
    <location>
        <begin position="378"/>
        <end position="396"/>
    </location>
</feature>
<dbReference type="InterPro" id="IPR050623">
    <property type="entry name" value="Glucan_succinyl_AcylTrfase"/>
</dbReference>
<feature type="transmembrane region" description="Helical" evidence="1">
    <location>
        <begin position="193"/>
        <end position="212"/>
    </location>
</feature>
<keyword evidence="1" id="KW-0812">Transmembrane</keyword>
<reference evidence="3 4" key="1">
    <citation type="submission" date="2024-02" db="EMBL/GenBank/DDBJ databases">
        <title>De novo assembly and annotation of 12 fungi associated with fruit tree decline syndrome in Ontario, Canada.</title>
        <authorList>
            <person name="Sulman M."/>
            <person name="Ellouze W."/>
            <person name="Ilyukhin E."/>
        </authorList>
    </citation>
    <scope>NUCLEOTIDE SEQUENCE [LARGE SCALE GENOMIC DNA]</scope>
    <source>
        <strain evidence="3 4">M42-189</strain>
    </source>
</reference>
<evidence type="ECO:0000256" key="1">
    <source>
        <dbReference type="SAM" id="Phobius"/>
    </source>
</evidence>
<feature type="transmembrane region" description="Helical" evidence="1">
    <location>
        <begin position="306"/>
        <end position="328"/>
    </location>
</feature>
<protein>
    <recommendedName>
        <fullName evidence="2">Acyltransferase 3 domain-containing protein</fullName>
    </recommendedName>
</protein>
<dbReference type="EMBL" id="JAKJXO020000003">
    <property type="protein sequence ID" value="KAL1607990.1"/>
    <property type="molecule type" value="Genomic_DNA"/>
</dbReference>
<feature type="transmembrane region" description="Helical" evidence="1">
    <location>
        <begin position="263"/>
        <end position="286"/>
    </location>
</feature>
<name>A0ABR3RU85_9PLEO</name>
<keyword evidence="1" id="KW-1133">Transmembrane helix</keyword>
<gene>
    <name evidence="3" type="ORF">SLS60_002929</name>
</gene>
<evidence type="ECO:0000259" key="2">
    <source>
        <dbReference type="Pfam" id="PF01757"/>
    </source>
</evidence>
<feature type="transmembrane region" description="Helical" evidence="1">
    <location>
        <begin position="143"/>
        <end position="165"/>
    </location>
</feature>
<accession>A0ABR3RU85</accession>
<feature type="domain" description="Acyltransferase 3" evidence="2">
    <location>
        <begin position="5"/>
        <end position="392"/>
    </location>
</feature>
<organism evidence="3 4">
    <name type="scientific">Paraconiothyrium brasiliense</name>
    <dbReference type="NCBI Taxonomy" id="300254"/>
    <lineage>
        <taxon>Eukaryota</taxon>
        <taxon>Fungi</taxon>
        <taxon>Dikarya</taxon>
        <taxon>Ascomycota</taxon>
        <taxon>Pezizomycotina</taxon>
        <taxon>Dothideomycetes</taxon>
        <taxon>Pleosporomycetidae</taxon>
        <taxon>Pleosporales</taxon>
        <taxon>Massarineae</taxon>
        <taxon>Didymosphaeriaceae</taxon>
        <taxon>Paraconiothyrium</taxon>
    </lineage>
</organism>
<proteinExistence type="predicted"/>
<dbReference type="PANTHER" id="PTHR36927:SF4">
    <property type="entry name" value="BLR5718 PROTEIN"/>
    <property type="match status" value="1"/>
</dbReference>
<comment type="caution">
    <text evidence="3">The sequence shown here is derived from an EMBL/GenBank/DDBJ whole genome shotgun (WGS) entry which is preliminary data.</text>
</comment>
<dbReference type="Pfam" id="PF01757">
    <property type="entry name" value="Acyl_transf_3"/>
    <property type="match status" value="1"/>
</dbReference>